<keyword evidence="8" id="KW-1185">Reference proteome</keyword>
<feature type="transmembrane region" description="Helical" evidence="6">
    <location>
        <begin position="575"/>
        <end position="591"/>
    </location>
</feature>
<keyword evidence="4 7" id="KW-0808">Transferase</keyword>
<dbReference type="EMBL" id="FPCG01000008">
    <property type="protein sequence ID" value="SFV23784.1"/>
    <property type="molecule type" value="Genomic_DNA"/>
</dbReference>
<evidence type="ECO:0000256" key="3">
    <source>
        <dbReference type="ARBA" id="ARBA00022676"/>
    </source>
</evidence>
<feature type="transmembrane region" description="Helical" evidence="6">
    <location>
        <begin position="455"/>
        <end position="474"/>
    </location>
</feature>
<dbReference type="InterPro" id="IPR029044">
    <property type="entry name" value="Nucleotide-diphossugar_trans"/>
</dbReference>
<comment type="pathway">
    <text evidence="1">Cell wall biogenesis; cell wall polysaccharide biosynthesis.</text>
</comment>
<feature type="transmembrane region" description="Helical" evidence="6">
    <location>
        <begin position="598"/>
        <end position="617"/>
    </location>
</feature>
<evidence type="ECO:0000313" key="7">
    <source>
        <dbReference type="EMBL" id="SFV23784.1"/>
    </source>
</evidence>
<feature type="transmembrane region" description="Helical" evidence="6">
    <location>
        <begin position="703"/>
        <end position="721"/>
    </location>
</feature>
<accession>A0A1I7MPD6</accession>
<feature type="transmembrane region" description="Helical" evidence="6">
    <location>
        <begin position="257"/>
        <end position="275"/>
    </location>
</feature>
<feature type="compositionally biased region" description="Basic and acidic residues" evidence="5">
    <location>
        <begin position="1123"/>
        <end position="1134"/>
    </location>
</feature>
<dbReference type="AlphaFoldDB" id="A0A1I7MPD6"/>
<evidence type="ECO:0000256" key="6">
    <source>
        <dbReference type="SAM" id="Phobius"/>
    </source>
</evidence>
<dbReference type="PANTHER" id="PTHR43179:SF12">
    <property type="entry name" value="GALACTOFURANOSYLTRANSFERASE GLFT2"/>
    <property type="match status" value="1"/>
</dbReference>
<dbReference type="Gene3D" id="3.90.550.10">
    <property type="entry name" value="Spore Coat Polysaccharide Biosynthesis Protein SpsA, Chain A"/>
    <property type="match status" value="1"/>
</dbReference>
<feature type="region of interest" description="Disordered" evidence="5">
    <location>
        <begin position="1097"/>
        <end position="1134"/>
    </location>
</feature>
<organism evidence="7 8">
    <name type="scientific">Micrococcus terreus</name>
    <dbReference type="NCBI Taxonomy" id="574650"/>
    <lineage>
        <taxon>Bacteria</taxon>
        <taxon>Bacillati</taxon>
        <taxon>Actinomycetota</taxon>
        <taxon>Actinomycetes</taxon>
        <taxon>Micrococcales</taxon>
        <taxon>Micrococcaceae</taxon>
        <taxon>Micrococcus</taxon>
    </lineage>
</organism>
<keyword evidence="6" id="KW-1133">Transmembrane helix</keyword>
<feature type="transmembrane region" description="Helical" evidence="6">
    <location>
        <begin position="766"/>
        <end position="787"/>
    </location>
</feature>
<evidence type="ECO:0000313" key="8">
    <source>
        <dbReference type="Proteomes" id="UP000198881"/>
    </source>
</evidence>
<reference evidence="7 8" key="1">
    <citation type="submission" date="2016-10" db="EMBL/GenBank/DDBJ databases">
        <authorList>
            <person name="de Groot N.N."/>
        </authorList>
    </citation>
    <scope>NUCLEOTIDE SEQUENCE [LARGE SCALE GENOMIC DNA]</scope>
    <source>
        <strain evidence="7 8">CGMCC 1.7054</strain>
    </source>
</reference>
<keyword evidence="3" id="KW-0328">Glycosyltransferase</keyword>
<evidence type="ECO:0000256" key="2">
    <source>
        <dbReference type="ARBA" id="ARBA00006739"/>
    </source>
</evidence>
<dbReference type="Proteomes" id="UP000198881">
    <property type="component" value="Unassembled WGS sequence"/>
</dbReference>
<feature type="transmembrane region" description="Helical" evidence="6">
    <location>
        <begin position="510"/>
        <end position="531"/>
    </location>
</feature>
<keyword evidence="6" id="KW-0812">Transmembrane</keyword>
<feature type="transmembrane region" description="Helical" evidence="6">
    <location>
        <begin position="373"/>
        <end position="396"/>
    </location>
</feature>
<dbReference type="SUPFAM" id="SSF53448">
    <property type="entry name" value="Nucleotide-diphospho-sugar transferases"/>
    <property type="match status" value="1"/>
</dbReference>
<keyword evidence="6" id="KW-0472">Membrane</keyword>
<dbReference type="Pfam" id="PF13641">
    <property type="entry name" value="Glyco_tranf_2_3"/>
    <property type="match status" value="1"/>
</dbReference>
<evidence type="ECO:0000256" key="4">
    <source>
        <dbReference type="ARBA" id="ARBA00022679"/>
    </source>
</evidence>
<dbReference type="PANTHER" id="PTHR43179">
    <property type="entry name" value="RHAMNOSYLTRANSFERASE WBBL"/>
    <property type="match status" value="1"/>
</dbReference>
<dbReference type="STRING" id="574650.SAMN04487966_108111"/>
<gene>
    <name evidence="7" type="ORF">SAMN04487966_108111</name>
</gene>
<sequence length="1134" mass="118328">MVVDEFPERTAHAVRSAVLQTSPPRRVVVHARPGSLTGELKEQLRTLARDASIPLELTETQEPLTADLTRALADRADGAPADQQWIWLLRSDSHADPSALDQLLRTVETSPSVTVAGCTVVDAEHPRHLVSVGTTVTASAQPITLLEPGELDQGQHDARSDVLAVPLPGMLVRQDVWAMLDGLDPHTPERAAATDLCWRSRLAGHRVVVVPGARIHQQPADTDPDESRTRRRAEAELREAAVWLRLKHAPALAVPVLWLWSLITAVGAFLGSLLAKEPEVGTARLTGTLRTLLRPLALARSRRRARASRTVSRSVVGPLKATRREVRAHRRGLLDLDSPEEVIGDGTGSTTDEHQPTGDHDDFTALATPERNWVGLGLVVALVLLGGLSLVGWWGLLGAETATGGALLPLSEQASVLWHHAVNGWSTAGLGGPGQAGPFGLLMAVAGSTGHGSAVLLWLILMAMPLAAAGAWALAGSVARSRGGRLLMALLWGCSPALLVATGQGRIGAVLVHVLLPWLGVAVLRAVGAAAQHRLDPEGTPVDRRPRPGRRGVISWTASGWTALLLAVLTAAAPVLLPVLLAGLLLVAMITRSRGRTLWWTPLPTLALWLPALWVHHSTPRALLADPGVPLAADPAPVWQQLLGFPLALTPEADLAALPWAGGLDPNLPWTLIAALVIGVPVLLLAGLGLFSPGRPGRVARTGAVITVLGLLGAWSAPLLVTSLDAAGQTVTVGIAVFTSVVLLGLLLAAQAGVHTLREAGTLARAVVGVLAGLAVVSVALTSTLWLSPRLAGTAPAAGVAQGTHEDVGFSTVVRGERQRTVPATAADQGLSRLSTRTLVLERTEEGLAVGLVSGSGTTLDHLSGAVTTRTLTGPLTAPRQARPDPADEALRSLAVQLTSGSAEDPRPALESFGAAFVVLRDPEGGEASTAAAIDAVPGLSSVGLTDSGWLWRATPAQDGGPEAAGVLGVEDRQGFFTSRARVEDAEGQVQLLLAQAEGRVQSTVPAADAPRSVVLAERADPGWRATLDGRPLTALPATGEGTSASAWAQRFELPATGGELTVWYESGVPAWLWWVAALLVGFAALLAIPTPARRGRAPLTSRASVQGSGPGVEPDAAVGTVDPDHDQDAEEVR</sequence>
<feature type="transmembrane region" description="Helical" evidence="6">
    <location>
        <begin position="1072"/>
        <end position="1089"/>
    </location>
</feature>
<name>A0A1I7MPD6_9MICC</name>
<evidence type="ECO:0000256" key="5">
    <source>
        <dbReference type="SAM" id="MobiDB-lite"/>
    </source>
</evidence>
<feature type="transmembrane region" description="Helical" evidence="6">
    <location>
        <begin position="668"/>
        <end position="691"/>
    </location>
</feature>
<feature type="compositionally biased region" description="Basic and acidic residues" evidence="5">
    <location>
        <begin position="351"/>
        <end position="361"/>
    </location>
</feature>
<evidence type="ECO:0000256" key="1">
    <source>
        <dbReference type="ARBA" id="ARBA00004776"/>
    </source>
</evidence>
<proteinExistence type="inferred from homology"/>
<feature type="region of interest" description="Disordered" evidence="5">
    <location>
        <begin position="341"/>
        <end position="361"/>
    </location>
</feature>
<feature type="transmembrane region" description="Helical" evidence="6">
    <location>
        <begin position="733"/>
        <end position="754"/>
    </location>
</feature>
<dbReference type="GO" id="GO:0016757">
    <property type="term" value="F:glycosyltransferase activity"/>
    <property type="evidence" value="ECO:0007669"/>
    <property type="project" value="UniProtKB-KW"/>
</dbReference>
<comment type="similarity">
    <text evidence="2">Belongs to the glycosyltransferase 2 family.</text>
</comment>
<protein>
    <submittedName>
        <fullName evidence="7">Glycosyltransferase, GT2 family</fullName>
    </submittedName>
</protein>